<dbReference type="Gene3D" id="3.10.580.10">
    <property type="entry name" value="CBS-domain"/>
    <property type="match status" value="1"/>
</dbReference>
<dbReference type="InterPro" id="IPR051257">
    <property type="entry name" value="Diverse_CBS-Domain"/>
</dbReference>
<dbReference type="AlphaFoldDB" id="A0A177MYQ7"/>
<dbReference type="InterPro" id="IPR000644">
    <property type="entry name" value="CBS_dom"/>
</dbReference>
<dbReference type="PANTHER" id="PTHR43080:SF2">
    <property type="entry name" value="CBS DOMAIN-CONTAINING PROTEIN"/>
    <property type="match status" value="1"/>
</dbReference>
<gene>
    <name evidence="4" type="ORF">A1507_21300</name>
</gene>
<dbReference type="Proteomes" id="UP000077857">
    <property type="component" value="Unassembled WGS sequence"/>
</dbReference>
<evidence type="ECO:0000256" key="2">
    <source>
        <dbReference type="PROSITE-ProRule" id="PRU00703"/>
    </source>
</evidence>
<reference evidence="4 5" key="1">
    <citation type="submission" date="2016-03" db="EMBL/GenBank/DDBJ databases">
        <authorList>
            <person name="Ploux O."/>
        </authorList>
    </citation>
    <scope>NUCLEOTIDE SEQUENCE [LARGE SCALE GENOMIC DNA]</scope>
    <source>
        <strain evidence="4 5">R-45378</strain>
    </source>
</reference>
<keyword evidence="1 2" id="KW-0129">CBS domain</keyword>
<dbReference type="InterPro" id="IPR046342">
    <property type="entry name" value="CBS_dom_sf"/>
</dbReference>
<evidence type="ECO:0000259" key="3">
    <source>
        <dbReference type="PROSITE" id="PS51371"/>
    </source>
</evidence>
<feature type="domain" description="CBS" evidence="3">
    <location>
        <begin position="1"/>
        <end position="59"/>
    </location>
</feature>
<dbReference type="PROSITE" id="PS51371">
    <property type="entry name" value="CBS"/>
    <property type="match status" value="2"/>
</dbReference>
<proteinExistence type="predicted"/>
<dbReference type="CDD" id="cd04622">
    <property type="entry name" value="CBS_pair_HRP1_like"/>
    <property type="match status" value="1"/>
</dbReference>
<evidence type="ECO:0000313" key="4">
    <source>
        <dbReference type="EMBL" id="OAI10836.1"/>
    </source>
</evidence>
<evidence type="ECO:0000313" key="5">
    <source>
        <dbReference type="Proteomes" id="UP000077857"/>
    </source>
</evidence>
<comment type="caution">
    <text evidence="4">The sequence shown here is derived from an EMBL/GenBank/DDBJ whole genome shotgun (WGS) entry which is preliminary data.</text>
</comment>
<dbReference type="Pfam" id="PF00571">
    <property type="entry name" value="CBS"/>
    <property type="match status" value="2"/>
</dbReference>
<dbReference type="EMBL" id="LUUJ01000129">
    <property type="protein sequence ID" value="OAI10836.1"/>
    <property type="molecule type" value="Genomic_DNA"/>
</dbReference>
<protein>
    <recommendedName>
        <fullName evidence="3">CBS domain-containing protein</fullName>
    </recommendedName>
</protein>
<name>A0A177MYQ7_9GAMM</name>
<organism evidence="4 5">
    <name type="scientific">Methylomonas koyamae</name>
    <dbReference type="NCBI Taxonomy" id="702114"/>
    <lineage>
        <taxon>Bacteria</taxon>
        <taxon>Pseudomonadati</taxon>
        <taxon>Pseudomonadota</taxon>
        <taxon>Gammaproteobacteria</taxon>
        <taxon>Methylococcales</taxon>
        <taxon>Methylococcaceae</taxon>
        <taxon>Methylomonas</taxon>
    </lineage>
</organism>
<evidence type="ECO:0000256" key="1">
    <source>
        <dbReference type="ARBA" id="ARBA00023122"/>
    </source>
</evidence>
<dbReference type="SUPFAM" id="SSF54631">
    <property type="entry name" value="CBS-domain pair"/>
    <property type="match status" value="1"/>
</dbReference>
<accession>A0A177MYQ7</accession>
<feature type="domain" description="CBS" evidence="3">
    <location>
        <begin position="68"/>
        <end position="124"/>
    </location>
</feature>
<sequence length="151" mass="16430">MSKQVQCCRPTDSLEHVAQLMWDKDCGCLPVCGGGMNSIVGMITDRDIVMCAMFQGKPLRELQVAEAMAREVRTCHPNDALAVAEKIMRDAKIRRLPVIDKSGCVVGMISLADLAQEAVRENSANLKDISPNEVSDTLATICTPDIRQLAA</sequence>
<dbReference type="SMART" id="SM00116">
    <property type="entry name" value="CBS"/>
    <property type="match status" value="2"/>
</dbReference>
<dbReference type="PANTHER" id="PTHR43080">
    <property type="entry name" value="CBS DOMAIN-CONTAINING PROTEIN CBSX3, MITOCHONDRIAL"/>
    <property type="match status" value="1"/>
</dbReference>